<dbReference type="Proteomes" id="UP000680185">
    <property type="component" value="Unassembled WGS sequence"/>
</dbReference>
<gene>
    <name evidence="1" type="ORF">J4478_02365</name>
</gene>
<dbReference type="EMBL" id="JAGVWB010000016">
    <property type="protein sequence ID" value="MBS3058223.1"/>
    <property type="molecule type" value="Genomic_DNA"/>
</dbReference>
<accession>A0A8T4KT56</accession>
<sequence>MGEPIVIAVKHISLLYTPWSIGEKAELHAARKELAKYLAKLARIRAKRTLYIEGSQKTVEIDLANREEQKEIVKRHLEAIKHPNIIYRLNYQKPGEFYPLPEPFQIAVLAAKRYGWEIKPLDSNKRSDELIANIINKDNYLTLTYYAKLNLRERRWAIKTKKASENDIIVMYPDHVSGFLQHSGISPKRVVWISKETREARELRPSPEKVRRVREKRREEARRRYLRIKREKGEKVIAALRKMRPK</sequence>
<organism evidence="1 2">
    <name type="scientific">Candidatus Iainarchaeum sp</name>
    <dbReference type="NCBI Taxonomy" id="3101447"/>
    <lineage>
        <taxon>Archaea</taxon>
        <taxon>Candidatus Iainarchaeota</taxon>
        <taxon>Candidatus Iainarchaeia</taxon>
        <taxon>Candidatus Iainarchaeales</taxon>
        <taxon>Candidatus Iainarchaeaceae</taxon>
        <taxon>Candidatus Iainarchaeum</taxon>
    </lineage>
</organism>
<reference evidence="1" key="2">
    <citation type="submission" date="2021-05" db="EMBL/GenBank/DDBJ databases">
        <title>Protein family content uncovers lineage relationships and bacterial pathway maintenance mechanisms in DPANN archaea.</title>
        <authorList>
            <person name="Castelle C.J."/>
            <person name="Meheust R."/>
            <person name="Jaffe A.L."/>
            <person name="Seitz K."/>
            <person name="Gong X."/>
            <person name="Baker B.J."/>
            <person name="Banfield J.F."/>
        </authorList>
    </citation>
    <scope>NUCLEOTIDE SEQUENCE</scope>
    <source>
        <strain evidence="1">RIFCSPLOWO2_01_FULL_43_13</strain>
    </source>
</reference>
<proteinExistence type="predicted"/>
<name>A0A8T4KT56_9ARCH</name>
<dbReference type="AlphaFoldDB" id="A0A8T4KT56"/>
<protein>
    <submittedName>
        <fullName evidence="1">Uncharacterized protein</fullName>
    </submittedName>
</protein>
<evidence type="ECO:0000313" key="1">
    <source>
        <dbReference type="EMBL" id="MBS3058223.1"/>
    </source>
</evidence>
<evidence type="ECO:0000313" key="2">
    <source>
        <dbReference type="Proteomes" id="UP000680185"/>
    </source>
</evidence>
<comment type="caution">
    <text evidence="1">The sequence shown here is derived from an EMBL/GenBank/DDBJ whole genome shotgun (WGS) entry which is preliminary data.</text>
</comment>
<reference evidence="1" key="1">
    <citation type="submission" date="2021-03" db="EMBL/GenBank/DDBJ databases">
        <authorList>
            <person name="Jaffe A."/>
        </authorList>
    </citation>
    <scope>NUCLEOTIDE SEQUENCE</scope>
    <source>
        <strain evidence="1">RIFCSPLOWO2_01_FULL_43_13</strain>
    </source>
</reference>